<comment type="catalytic activity">
    <reaction evidence="9">
        <text>N(6)-dimethylallyladenosine(37) in tRNA + (sulfur carrier)-SH + AH2 + 2 S-adenosyl-L-methionine = 2-methylsulfanyl-N(6)-dimethylallyladenosine(37) in tRNA + (sulfur carrier)-H + 5'-deoxyadenosine + L-methionine + A + S-adenosyl-L-homocysteine + 2 H(+)</text>
        <dbReference type="Rhea" id="RHEA:37067"/>
        <dbReference type="Rhea" id="RHEA-COMP:10375"/>
        <dbReference type="Rhea" id="RHEA-COMP:10376"/>
        <dbReference type="Rhea" id="RHEA-COMP:14737"/>
        <dbReference type="Rhea" id="RHEA-COMP:14739"/>
        <dbReference type="ChEBI" id="CHEBI:13193"/>
        <dbReference type="ChEBI" id="CHEBI:15378"/>
        <dbReference type="ChEBI" id="CHEBI:17319"/>
        <dbReference type="ChEBI" id="CHEBI:17499"/>
        <dbReference type="ChEBI" id="CHEBI:29917"/>
        <dbReference type="ChEBI" id="CHEBI:57844"/>
        <dbReference type="ChEBI" id="CHEBI:57856"/>
        <dbReference type="ChEBI" id="CHEBI:59789"/>
        <dbReference type="ChEBI" id="CHEBI:64428"/>
        <dbReference type="ChEBI" id="CHEBI:74415"/>
        <dbReference type="ChEBI" id="CHEBI:74417"/>
        <dbReference type="EC" id="2.8.4.3"/>
    </reaction>
</comment>
<dbReference type="SFLD" id="SFLDG01082">
    <property type="entry name" value="B12-binding_domain_containing"/>
    <property type="match status" value="1"/>
</dbReference>
<keyword evidence="2 10" id="KW-0004">4Fe-4S</keyword>
<dbReference type="RefSeq" id="WP_008859245.1">
    <property type="nucleotide sequence ID" value="NZ_JH591187.1"/>
</dbReference>
<dbReference type="PROSITE" id="PS51449">
    <property type="entry name" value="MTTASE_N"/>
    <property type="match status" value="1"/>
</dbReference>
<evidence type="ECO:0000256" key="3">
    <source>
        <dbReference type="ARBA" id="ARBA00022490"/>
    </source>
</evidence>
<dbReference type="PROSITE" id="PS51918">
    <property type="entry name" value="RADICAL_SAM"/>
    <property type="match status" value="1"/>
</dbReference>
<evidence type="ECO:0000256" key="8">
    <source>
        <dbReference type="ARBA" id="ARBA00023014"/>
    </source>
</evidence>
<comment type="function">
    <text evidence="10">Catalyzes the methylthiolation of an aspartic acid residue of ribosomal protein uS12.</text>
</comment>
<dbReference type="InterPro" id="IPR006638">
    <property type="entry name" value="Elp3/MiaA/NifB-like_rSAM"/>
</dbReference>
<evidence type="ECO:0000259" key="13">
    <source>
        <dbReference type="PROSITE" id="PS51918"/>
    </source>
</evidence>
<dbReference type="InterPro" id="IPR007197">
    <property type="entry name" value="rSAM"/>
</dbReference>
<feature type="domain" description="TRAM" evidence="11">
    <location>
        <begin position="376"/>
        <end position="446"/>
    </location>
</feature>
<dbReference type="PANTHER" id="PTHR43837">
    <property type="entry name" value="RIBOSOMAL PROTEIN S12 METHYLTHIOTRANSFERASE RIMO"/>
    <property type="match status" value="1"/>
</dbReference>
<dbReference type="Pfam" id="PF00919">
    <property type="entry name" value="UPF0004"/>
    <property type="match status" value="1"/>
</dbReference>
<feature type="domain" description="MTTase N-terminal" evidence="12">
    <location>
        <begin position="3"/>
        <end position="119"/>
    </location>
</feature>
<dbReference type="InterPro" id="IPR023404">
    <property type="entry name" value="rSAM_horseshoe"/>
</dbReference>
<proteinExistence type="inferred from homology"/>
<dbReference type="GO" id="GO:0051539">
    <property type="term" value="F:4 iron, 4 sulfur cluster binding"/>
    <property type="evidence" value="ECO:0007669"/>
    <property type="project" value="UniProtKB-UniRule"/>
</dbReference>
<evidence type="ECO:0000256" key="9">
    <source>
        <dbReference type="ARBA" id="ARBA00051425"/>
    </source>
</evidence>
<gene>
    <name evidence="10" type="primary">rimO</name>
    <name evidence="14" type="ORF">HMPREF9453_00741</name>
</gene>
<dbReference type="GO" id="GO:0005829">
    <property type="term" value="C:cytosol"/>
    <property type="evidence" value="ECO:0007669"/>
    <property type="project" value="TreeGrafter"/>
</dbReference>
<dbReference type="AlphaFoldDB" id="H1CZE8"/>
<dbReference type="GO" id="GO:0035599">
    <property type="term" value="F:aspartic acid methylthiotransferase activity"/>
    <property type="evidence" value="ECO:0007669"/>
    <property type="project" value="TreeGrafter"/>
</dbReference>
<dbReference type="EC" id="2.8.4.4" evidence="10"/>
<dbReference type="NCBIfam" id="TIGR01125">
    <property type="entry name" value="30S ribosomal protein S12 methylthiotransferase RimO"/>
    <property type="match status" value="1"/>
</dbReference>
<keyword evidence="15" id="KW-1185">Reference proteome</keyword>
<dbReference type="PATRIC" id="fig|742743.3.peg.750"/>
<comment type="catalytic activity">
    <reaction evidence="10">
        <text>L-aspartate(89)-[ribosomal protein uS12]-hydrogen + (sulfur carrier)-SH + AH2 + 2 S-adenosyl-L-methionine = 3-methylsulfanyl-L-aspartate(89)-[ribosomal protein uS12]-hydrogen + (sulfur carrier)-H + 5'-deoxyadenosine + L-methionine + A + S-adenosyl-L-homocysteine + 2 H(+)</text>
        <dbReference type="Rhea" id="RHEA:37087"/>
        <dbReference type="Rhea" id="RHEA-COMP:10460"/>
        <dbReference type="Rhea" id="RHEA-COMP:10461"/>
        <dbReference type="Rhea" id="RHEA-COMP:14737"/>
        <dbReference type="Rhea" id="RHEA-COMP:14739"/>
        <dbReference type="ChEBI" id="CHEBI:13193"/>
        <dbReference type="ChEBI" id="CHEBI:15378"/>
        <dbReference type="ChEBI" id="CHEBI:17319"/>
        <dbReference type="ChEBI" id="CHEBI:17499"/>
        <dbReference type="ChEBI" id="CHEBI:29917"/>
        <dbReference type="ChEBI" id="CHEBI:29961"/>
        <dbReference type="ChEBI" id="CHEBI:57844"/>
        <dbReference type="ChEBI" id="CHEBI:57856"/>
        <dbReference type="ChEBI" id="CHEBI:59789"/>
        <dbReference type="ChEBI" id="CHEBI:64428"/>
        <dbReference type="ChEBI" id="CHEBI:73599"/>
        <dbReference type="EC" id="2.8.4.4"/>
    </reaction>
</comment>
<dbReference type="OrthoDB" id="9805215at2"/>
<dbReference type="GO" id="GO:0035597">
    <property type="term" value="F:tRNA-2-methylthio-N(6)-dimethylallyladenosine(37) synthase activity"/>
    <property type="evidence" value="ECO:0007669"/>
    <property type="project" value="UniProtKB-EC"/>
</dbReference>
<keyword evidence="14" id="KW-0687">Ribonucleoprotein</keyword>
<dbReference type="Proteomes" id="UP000003277">
    <property type="component" value="Unassembled WGS sequence"/>
</dbReference>
<dbReference type="SMART" id="SM00729">
    <property type="entry name" value="Elp3"/>
    <property type="match status" value="1"/>
</dbReference>
<name>H1CZE8_9FIRM</name>
<dbReference type="EMBL" id="ADLT01000017">
    <property type="protein sequence ID" value="EHO63316.1"/>
    <property type="molecule type" value="Genomic_DNA"/>
</dbReference>
<dbReference type="GO" id="GO:0005840">
    <property type="term" value="C:ribosome"/>
    <property type="evidence" value="ECO:0007669"/>
    <property type="project" value="UniProtKB-KW"/>
</dbReference>
<dbReference type="GO" id="GO:0103039">
    <property type="term" value="F:protein methylthiotransferase activity"/>
    <property type="evidence" value="ECO:0007669"/>
    <property type="project" value="UniProtKB-EC"/>
</dbReference>
<dbReference type="PROSITE" id="PS01278">
    <property type="entry name" value="MTTASE_RADICAL"/>
    <property type="match status" value="1"/>
</dbReference>
<dbReference type="SFLD" id="SFLDF00274">
    <property type="entry name" value="ribosomal_protein_S12_methylth"/>
    <property type="match status" value="1"/>
</dbReference>
<dbReference type="Gene3D" id="3.80.30.20">
    <property type="entry name" value="tm_1862 like domain"/>
    <property type="match status" value="1"/>
</dbReference>
<feature type="domain" description="Radical SAM core" evidence="13">
    <location>
        <begin position="143"/>
        <end position="373"/>
    </location>
</feature>
<comment type="function">
    <text evidence="1">Catalyzes the methylthiolation of N6-(dimethylallyl)adenosine (i(6)A), leading to the formation of 2-methylthio-N6-(dimethylallyl)adenosine (ms(2)i(6)A) at position 37 in tRNAs that read codons beginning with uridine.</text>
</comment>
<evidence type="ECO:0000313" key="14">
    <source>
        <dbReference type="EMBL" id="EHO63316.1"/>
    </source>
</evidence>
<dbReference type="PROSITE" id="PS50926">
    <property type="entry name" value="TRAM"/>
    <property type="match status" value="1"/>
</dbReference>
<dbReference type="Gene3D" id="2.40.50.140">
    <property type="entry name" value="Nucleic acid-binding proteins"/>
    <property type="match status" value="1"/>
</dbReference>
<evidence type="ECO:0000256" key="1">
    <source>
        <dbReference type="ARBA" id="ARBA00003234"/>
    </source>
</evidence>
<keyword evidence="3 10" id="KW-0963">Cytoplasm</keyword>
<keyword evidence="5 10" id="KW-0949">S-adenosyl-L-methionine</keyword>
<dbReference type="Gene3D" id="3.40.50.12160">
    <property type="entry name" value="Methylthiotransferase, N-terminal domain"/>
    <property type="match status" value="1"/>
</dbReference>
<evidence type="ECO:0000256" key="7">
    <source>
        <dbReference type="ARBA" id="ARBA00023004"/>
    </source>
</evidence>
<evidence type="ECO:0000256" key="2">
    <source>
        <dbReference type="ARBA" id="ARBA00022485"/>
    </source>
</evidence>
<accession>H1CZE8</accession>
<comment type="caution">
    <text evidence="14">The sequence shown here is derived from an EMBL/GenBank/DDBJ whole genome shotgun (WGS) entry which is preliminary data.</text>
</comment>
<dbReference type="HAMAP" id="MF_01865">
    <property type="entry name" value="MTTase_RimO"/>
    <property type="match status" value="1"/>
</dbReference>
<evidence type="ECO:0000259" key="12">
    <source>
        <dbReference type="PROSITE" id="PS51449"/>
    </source>
</evidence>
<keyword evidence="14" id="KW-0689">Ribosomal protein</keyword>
<dbReference type="InterPro" id="IPR005840">
    <property type="entry name" value="Ribosomal_uS12_MeSTrfase_RimO"/>
</dbReference>
<keyword evidence="7 10" id="KW-0408">Iron</keyword>
<evidence type="ECO:0000256" key="4">
    <source>
        <dbReference type="ARBA" id="ARBA00022679"/>
    </source>
</evidence>
<dbReference type="SUPFAM" id="SSF102114">
    <property type="entry name" value="Radical SAM enzymes"/>
    <property type="match status" value="1"/>
</dbReference>
<dbReference type="InterPro" id="IPR005839">
    <property type="entry name" value="Methylthiotransferase"/>
</dbReference>
<dbReference type="FunFam" id="3.40.50.12160:FF:000003">
    <property type="entry name" value="CDK5 regulatory subunit-associated protein 1"/>
    <property type="match status" value="1"/>
</dbReference>
<dbReference type="PANTHER" id="PTHR43837:SF1">
    <property type="entry name" value="RIBOSOMAL PROTEIN US12 METHYLTHIOTRANSFERASE RIMO"/>
    <property type="match status" value="1"/>
</dbReference>
<comment type="similarity">
    <text evidence="10">Belongs to the methylthiotransferase family. RimO subfamily.</text>
</comment>
<feature type="binding site" evidence="10">
    <location>
        <position position="82"/>
    </location>
    <ligand>
        <name>[4Fe-4S] cluster</name>
        <dbReference type="ChEBI" id="CHEBI:49883"/>
        <label>1</label>
    </ligand>
</feature>
<reference evidence="14 15" key="1">
    <citation type="submission" date="2011-11" db="EMBL/GenBank/DDBJ databases">
        <title>The Genome Sequence of Dialister succinatiphilus YIT 11850.</title>
        <authorList>
            <consortium name="The Broad Institute Genome Sequencing Platform"/>
            <person name="Earl A."/>
            <person name="Ward D."/>
            <person name="Feldgarden M."/>
            <person name="Gevers D."/>
            <person name="Morotomi M."/>
            <person name="Young S.K."/>
            <person name="Zeng Q."/>
            <person name="Gargeya S."/>
            <person name="Fitzgerald M."/>
            <person name="Haas B."/>
            <person name="Abouelleil A."/>
            <person name="Alvarado L."/>
            <person name="Arachchi H.M."/>
            <person name="Berlin A."/>
            <person name="Brown A."/>
            <person name="Chapman S.B."/>
            <person name="Dunbar C."/>
            <person name="Gearin G."/>
            <person name="Goldberg J."/>
            <person name="Griggs A."/>
            <person name="Gujja S."/>
            <person name="Heiman D."/>
            <person name="Howarth C."/>
            <person name="Lui A."/>
            <person name="MacDonald P.J.P."/>
            <person name="Montmayeur A."/>
            <person name="Murphy C."/>
            <person name="Neiman D."/>
            <person name="Pearson M."/>
            <person name="Priest M."/>
            <person name="Roberts A."/>
            <person name="Saif S."/>
            <person name="Shea T."/>
            <person name="Sisk P."/>
            <person name="Stolte C."/>
            <person name="Sykes S."/>
            <person name="Wortman J."/>
            <person name="Nusbaum C."/>
            <person name="Birren B."/>
        </authorList>
    </citation>
    <scope>NUCLEOTIDE SEQUENCE [LARGE SCALE GENOMIC DNA]</scope>
    <source>
        <strain evidence="14 15">YIT 11850</strain>
    </source>
</reference>
<evidence type="ECO:0000259" key="11">
    <source>
        <dbReference type="PROSITE" id="PS50926"/>
    </source>
</evidence>
<dbReference type="Pfam" id="PF18693">
    <property type="entry name" value="TRAM_2"/>
    <property type="match status" value="1"/>
</dbReference>
<dbReference type="eggNOG" id="COG0621">
    <property type="taxonomic scope" value="Bacteria"/>
</dbReference>
<keyword evidence="4 10" id="KW-0808">Transferase</keyword>
<dbReference type="InterPro" id="IPR038135">
    <property type="entry name" value="Methylthiotransferase_N_sf"/>
</dbReference>
<organism evidence="14 15">
    <name type="scientific">Dialister succinatiphilus YIT 11850</name>
    <dbReference type="NCBI Taxonomy" id="742743"/>
    <lineage>
        <taxon>Bacteria</taxon>
        <taxon>Bacillati</taxon>
        <taxon>Bacillota</taxon>
        <taxon>Negativicutes</taxon>
        <taxon>Veillonellales</taxon>
        <taxon>Veillonellaceae</taxon>
        <taxon>Dialister</taxon>
    </lineage>
</organism>
<feature type="binding site" evidence="10">
    <location>
        <position position="157"/>
    </location>
    <ligand>
        <name>[4Fe-4S] cluster</name>
        <dbReference type="ChEBI" id="CHEBI:49883"/>
        <label>2</label>
        <note>4Fe-4S-S-AdoMet</note>
    </ligand>
</feature>
<dbReference type="NCBIfam" id="TIGR00089">
    <property type="entry name" value="MiaB/RimO family radical SAM methylthiotransferase"/>
    <property type="match status" value="1"/>
</dbReference>
<feature type="binding site" evidence="10">
    <location>
        <position position="161"/>
    </location>
    <ligand>
        <name>[4Fe-4S] cluster</name>
        <dbReference type="ChEBI" id="CHEBI:49883"/>
        <label>2</label>
        <note>4Fe-4S-S-AdoMet</note>
    </ligand>
</feature>
<dbReference type="InterPro" id="IPR020612">
    <property type="entry name" value="Methylthiotransferase_CS"/>
</dbReference>
<dbReference type="InterPro" id="IPR058240">
    <property type="entry name" value="rSAM_sf"/>
</dbReference>
<comment type="cofactor">
    <cofactor evidence="10">
        <name>[4Fe-4S] cluster</name>
        <dbReference type="ChEBI" id="CHEBI:49883"/>
    </cofactor>
    <text evidence="10">Binds 2 [4Fe-4S] clusters. One cluster is coordinated with 3 cysteines and an exchangeable S-adenosyl-L-methionine.</text>
</comment>
<dbReference type="InterPro" id="IPR002792">
    <property type="entry name" value="TRAM_dom"/>
</dbReference>
<dbReference type="STRING" id="742743.HMPREF9453_00741"/>
<dbReference type="CDD" id="cd01335">
    <property type="entry name" value="Radical_SAM"/>
    <property type="match status" value="1"/>
</dbReference>
<feature type="binding site" evidence="10">
    <location>
        <position position="164"/>
    </location>
    <ligand>
        <name>[4Fe-4S] cluster</name>
        <dbReference type="ChEBI" id="CHEBI:49883"/>
        <label>2</label>
        <note>4Fe-4S-S-AdoMet</note>
    </ligand>
</feature>
<comment type="subcellular location">
    <subcellularLocation>
        <location evidence="10">Cytoplasm</location>
    </subcellularLocation>
</comment>
<dbReference type="Pfam" id="PF04055">
    <property type="entry name" value="Radical_SAM"/>
    <property type="match status" value="1"/>
</dbReference>
<dbReference type="GO" id="GO:0046872">
    <property type="term" value="F:metal ion binding"/>
    <property type="evidence" value="ECO:0007669"/>
    <property type="project" value="UniProtKB-KW"/>
</dbReference>
<protein>
    <recommendedName>
        <fullName evidence="10">Ribosomal protein uS12 methylthiotransferase RimO</fullName>
        <shortName evidence="10">uS12 MTTase</shortName>
        <shortName evidence="10">uS12 methylthiotransferase</shortName>
        <ecNumber evidence="10">2.8.4.4</ecNumber>
    </recommendedName>
    <alternativeName>
        <fullName evidence="10">Ribosomal protein uS12 (aspartate-C(3))-methylthiotransferase</fullName>
    </alternativeName>
    <alternativeName>
        <fullName evidence="10">Ribosome maturation factor RimO</fullName>
    </alternativeName>
</protein>
<keyword evidence="6 10" id="KW-0479">Metal-binding</keyword>
<dbReference type="FunFam" id="3.80.30.20:FF:000001">
    <property type="entry name" value="tRNA-2-methylthio-N(6)-dimethylallyladenosine synthase 2"/>
    <property type="match status" value="1"/>
</dbReference>
<dbReference type="InterPro" id="IPR012340">
    <property type="entry name" value="NA-bd_OB-fold"/>
</dbReference>
<keyword evidence="8 10" id="KW-0411">Iron-sulfur</keyword>
<sequence length="446" mass="50328">MKKKLGFISLGCSKNLVDTEMMVGIMEKAGYELTEDLSEAQVIIINTCTFIDPAKEESVETILKAAEYKKTGKCEKLVAAGCLTQQYKEALGKEIPEVDVFIGTDSWQHILDAVNESYEKDEKVYSFDTNPCANEELIPRQTLTPKYSAYVKIAEGCSNGCTFCYIPYVRGPMHSRSIPSIVHEVRRLAAEGTREFNLIAQDLSCYGRDLKNGTNLAALLRELVKIEGVKWIRLFYLYPTYFDDELLDVILKEDKICKYVDIPLQHISDSVLQRMHRRDSSASIRTLLHKLRAASPRMTIRTTLMVGFPGETEEDFKELCDFIREVRFDDMGAFKFSPQDGTPAARMTDQIEEDVKENRYHELMAIQAGISEENNEDLIGVETEALVEELVDDGEGHTQAKGRTAFQAPEVDGSVYIDNPGDLKPGDFVKVKIVDGYAYDLIAERI</sequence>
<evidence type="ECO:0000256" key="6">
    <source>
        <dbReference type="ARBA" id="ARBA00022723"/>
    </source>
</evidence>
<dbReference type="SFLD" id="SFLDG01061">
    <property type="entry name" value="methylthiotransferase"/>
    <property type="match status" value="1"/>
</dbReference>
<dbReference type="InterPro" id="IPR013848">
    <property type="entry name" value="Methylthiotransferase_N"/>
</dbReference>
<feature type="binding site" evidence="10">
    <location>
        <position position="12"/>
    </location>
    <ligand>
        <name>[4Fe-4S] cluster</name>
        <dbReference type="ChEBI" id="CHEBI:49883"/>
        <label>1</label>
    </ligand>
</feature>
<evidence type="ECO:0000256" key="5">
    <source>
        <dbReference type="ARBA" id="ARBA00022691"/>
    </source>
</evidence>
<evidence type="ECO:0000313" key="15">
    <source>
        <dbReference type="Proteomes" id="UP000003277"/>
    </source>
</evidence>
<dbReference type="HOGENOM" id="CLU_018697_0_1_9"/>
<evidence type="ECO:0000256" key="10">
    <source>
        <dbReference type="HAMAP-Rule" id="MF_01865"/>
    </source>
</evidence>
<dbReference type="SFLD" id="SFLDS00029">
    <property type="entry name" value="Radical_SAM"/>
    <property type="match status" value="1"/>
</dbReference>
<feature type="binding site" evidence="10">
    <location>
        <position position="48"/>
    </location>
    <ligand>
        <name>[4Fe-4S] cluster</name>
        <dbReference type="ChEBI" id="CHEBI:49883"/>
        <label>1</label>
    </ligand>
</feature>